<reference evidence="4 5" key="1">
    <citation type="submission" date="2011-09" db="EMBL/GenBank/DDBJ databases">
        <title>The draft genome of Fischerella sp. JSC-11.</title>
        <authorList>
            <consortium name="US DOE Joint Genome Institute (JGI-PGF)"/>
            <person name="Lucas S."/>
            <person name="Han J."/>
            <person name="Lapidus A."/>
            <person name="Cheng J.-F."/>
            <person name="Goodwin L."/>
            <person name="Pitluck S."/>
            <person name="Peters L."/>
            <person name="Land M.L."/>
            <person name="Hauser L."/>
            <person name="Sarkisova S."/>
            <person name="Bryant D.A."/>
            <person name="Brown I."/>
            <person name="Woyke T.J."/>
        </authorList>
    </citation>
    <scope>NUCLEOTIDE SEQUENCE [LARGE SCALE GENOMIC DNA]</scope>
    <source>
        <strain evidence="4 5">JSC-11</strain>
    </source>
</reference>
<dbReference type="GO" id="GO:0000160">
    <property type="term" value="P:phosphorelay signal transduction system"/>
    <property type="evidence" value="ECO:0007669"/>
    <property type="project" value="InterPro"/>
</dbReference>
<dbReference type="AlphaFoldDB" id="G6FY75"/>
<dbReference type="InterPro" id="IPR011006">
    <property type="entry name" value="CheY-like_superfamily"/>
</dbReference>
<comment type="caution">
    <text evidence="4">The sequence shown here is derived from an EMBL/GenBank/DDBJ whole genome shotgun (WGS) entry which is preliminary data.</text>
</comment>
<feature type="domain" description="Response regulatory" evidence="3">
    <location>
        <begin position="3"/>
        <end position="121"/>
    </location>
</feature>
<dbReference type="InterPro" id="IPR001789">
    <property type="entry name" value="Sig_transdc_resp-reg_receiver"/>
</dbReference>
<accession>G6FY75</accession>
<keyword evidence="1 2" id="KW-0597">Phosphoprotein</keyword>
<name>G6FY75_9CYAN</name>
<evidence type="ECO:0000256" key="1">
    <source>
        <dbReference type="ARBA" id="ARBA00022553"/>
    </source>
</evidence>
<dbReference type="GeneID" id="35796763"/>
<gene>
    <name evidence="4" type="ORF">FJSC11DRAFT_3824</name>
</gene>
<dbReference type="EMBL" id="AGIZ01000013">
    <property type="protein sequence ID" value="EHC09652.1"/>
    <property type="molecule type" value="Genomic_DNA"/>
</dbReference>
<evidence type="ECO:0000313" key="4">
    <source>
        <dbReference type="EMBL" id="EHC09652.1"/>
    </source>
</evidence>
<organism evidence="4 5">
    <name type="scientific">Fischerella thermalis JSC-11</name>
    <dbReference type="NCBI Taxonomy" id="741277"/>
    <lineage>
        <taxon>Bacteria</taxon>
        <taxon>Bacillati</taxon>
        <taxon>Cyanobacteriota</taxon>
        <taxon>Cyanophyceae</taxon>
        <taxon>Nostocales</taxon>
        <taxon>Hapalosiphonaceae</taxon>
        <taxon>Fischerella</taxon>
    </lineage>
</organism>
<dbReference type="PROSITE" id="PS50110">
    <property type="entry name" value="RESPONSE_REGULATORY"/>
    <property type="match status" value="1"/>
</dbReference>
<feature type="modified residue" description="4-aspartylphosphate" evidence="2">
    <location>
        <position position="54"/>
    </location>
</feature>
<dbReference type="Gene3D" id="3.40.50.2300">
    <property type="match status" value="1"/>
</dbReference>
<sequence length="125" mass="14571">MKKILLIDDNKDFRSEICQSLIKMNFHVTEAANSFVGLQLAKEHYSNLNLIICDIDMPKLDGYIIFNELRKTFKITQVPFIFLTSSGKYESHKKAIEMGAKYYLIKSLDLYKILHIICTYLITQN</sequence>
<dbReference type="CDD" id="cd00156">
    <property type="entry name" value="REC"/>
    <property type="match status" value="1"/>
</dbReference>
<dbReference type="PANTHER" id="PTHR44591">
    <property type="entry name" value="STRESS RESPONSE REGULATOR PROTEIN 1"/>
    <property type="match status" value="1"/>
</dbReference>
<dbReference type="RefSeq" id="WP_009459139.1">
    <property type="nucleotide sequence ID" value="NZ_AGIZ01000013.1"/>
</dbReference>
<dbReference type="SMART" id="SM00448">
    <property type="entry name" value="REC"/>
    <property type="match status" value="1"/>
</dbReference>
<keyword evidence="5" id="KW-1185">Reference proteome</keyword>
<evidence type="ECO:0000313" key="5">
    <source>
        <dbReference type="Proteomes" id="UP000004344"/>
    </source>
</evidence>
<dbReference type="Proteomes" id="UP000004344">
    <property type="component" value="Unassembled WGS sequence"/>
</dbReference>
<dbReference type="InterPro" id="IPR050595">
    <property type="entry name" value="Bact_response_regulator"/>
</dbReference>
<evidence type="ECO:0000259" key="3">
    <source>
        <dbReference type="PROSITE" id="PS50110"/>
    </source>
</evidence>
<protein>
    <submittedName>
        <fullName evidence="4">Response regulator receiver protein</fullName>
    </submittedName>
</protein>
<proteinExistence type="predicted"/>
<dbReference type="PANTHER" id="PTHR44591:SF3">
    <property type="entry name" value="RESPONSE REGULATORY DOMAIN-CONTAINING PROTEIN"/>
    <property type="match status" value="1"/>
</dbReference>
<evidence type="ECO:0000256" key="2">
    <source>
        <dbReference type="PROSITE-ProRule" id="PRU00169"/>
    </source>
</evidence>
<dbReference type="Pfam" id="PF00072">
    <property type="entry name" value="Response_reg"/>
    <property type="match status" value="1"/>
</dbReference>
<dbReference type="SUPFAM" id="SSF52172">
    <property type="entry name" value="CheY-like"/>
    <property type="match status" value="1"/>
</dbReference>
<dbReference type="PATRIC" id="fig|741277.3.peg.3278"/>